<protein>
    <submittedName>
        <fullName evidence="1">Uncharacterized protein</fullName>
    </submittedName>
</protein>
<comment type="caution">
    <text evidence="1">The sequence shown here is derived from an EMBL/GenBank/DDBJ whole genome shotgun (WGS) entry which is preliminary data.</text>
</comment>
<accession>A0A0F9AMQ7</accession>
<gene>
    <name evidence="1" type="ORF">LCGC14_2551280</name>
</gene>
<dbReference type="AlphaFoldDB" id="A0A0F9AMQ7"/>
<feature type="non-terminal residue" evidence="1">
    <location>
        <position position="48"/>
    </location>
</feature>
<sequence length="48" mass="5912">MVSEELQPRWQQWWLPPKHEGNVCYMVNHDTWYGTLVFCKWTSWVRGT</sequence>
<name>A0A0F9AMQ7_9ZZZZ</name>
<evidence type="ECO:0000313" key="1">
    <source>
        <dbReference type="EMBL" id="KKL10889.1"/>
    </source>
</evidence>
<dbReference type="EMBL" id="LAZR01041879">
    <property type="protein sequence ID" value="KKL10889.1"/>
    <property type="molecule type" value="Genomic_DNA"/>
</dbReference>
<organism evidence="1">
    <name type="scientific">marine sediment metagenome</name>
    <dbReference type="NCBI Taxonomy" id="412755"/>
    <lineage>
        <taxon>unclassified sequences</taxon>
        <taxon>metagenomes</taxon>
        <taxon>ecological metagenomes</taxon>
    </lineage>
</organism>
<proteinExistence type="predicted"/>
<reference evidence="1" key="1">
    <citation type="journal article" date="2015" name="Nature">
        <title>Complex archaea that bridge the gap between prokaryotes and eukaryotes.</title>
        <authorList>
            <person name="Spang A."/>
            <person name="Saw J.H."/>
            <person name="Jorgensen S.L."/>
            <person name="Zaremba-Niedzwiedzka K."/>
            <person name="Martijn J."/>
            <person name="Lind A.E."/>
            <person name="van Eijk R."/>
            <person name="Schleper C."/>
            <person name="Guy L."/>
            <person name="Ettema T.J."/>
        </authorList>
    </citation>
    <scope>NUCLEOTIDE SEQUENCE</scope>
</reference>